<dbReference type="RefSeq" id="WP_110502048.1">
    <property type="nucleotide sequence ID" value="NZ_QJVD01000019.1"/>
</dbReference>
<gene>
    <name evidence="1" type="ORF">CVV68_16200</name>
</gene>
<sequence>MTSTDEQEAHRAEYERLQLSLKNHPGKKADQLMADVQRTFRPWYQRSVELRALLHHGETDENMQNELMRNIPPLDAREQYVGALDSTLSAYLAAMGTVIDVARRVAKTLGNPFEESYNKQSMLVRAIEGVTVLRDLRNYMLHYRSAPWHFSGRITPDTQTTEVGLDSDGLVEWKGWNAGSRAYLKSRNSVRLISIVDPYEAGMVALFDWFNIEFYRVVQPDLDAANDLVRQLNLHLTGGATDGKDWPERMAHIQENLRRSNAGLPQLNYEIGLPFPNDA</sequence>
<dbReference type="Proteomes" id="UP000247832">
    <property type="component" value="Unassembled WGS sequence"/>
</dbReference>
<reference evidence="1 2" key="1">
    <citation type="submission" date="2018-05" db="EMBL/GenBank/DDBJ databases">
        <title>Genetic diversity of glacier-inhabiting Cryobacterium bacteria in China and description of Cryobacterium mengkeensis sp. nov. and Arthrobacter glacialis sp. nov.</title>
        <authorList>
            <person name="Liu Q."/>
            <person name="Xin Y.-H."/>
        </authorList>
    </citation>
    <scope>NUCLEOTIDE SEQUENCE [LARGE SCALE GENOMIC DNA]</scope>
    <source>
        <strain evidence="1 2">LI2</strain>
    </source>
</reference>
<keyword evidence="2" id="KW-1185">Reference proteome</keyword>
<evidence type="ECO:0000313" key="1">
    <source>
        <dbReference type="EMBL" id="PYI65947.1"/>
    </source>
</evidence>
<name>A0A2V5LSF4_9MICC</name>
<proteinExistence type="predicted"/>
<accession>A0A2V5LSF4</accession>
<dbReference type="AlphaFoldDB" id="A0A2V5LSF4"/>
<protein>
    <submittedName>
        <fullName evidence="1">Uncharacterized protein</fullName>
    </submittedName>
</protein>
<dbReference type="EMBL" id="QJVD01000019">
    <property type="protein sequence ID" value="PYI65947.1"/>
    <property type="molecule type" value="Genomic_DNA"/>
</dbReference>
<comment type="caution">
    <text evidence="1">The sequence shown here is derived from an EMBL/GenBank/DDBJ whole genome shotgun (WGS) entry which is preliminary data.</text>
</comment>
<evidence type="ECO:0000313" key="2">
    <source>
        <dbReference type="Proteomes" id="UP000247832"/>
    </source>
</evidence>
<organism evidence="1 2">
    <name type="scientific">Arthrobacter livingstonensis</name>
    <dbReference type="NCBI Taxonomy" id="670078"/>
    <lineage>
        <taxon>Bacteria</taxon>
        <taxon>Bacillati</taxon>
        <taxon>Actinomycetota</taxon>
        <taxon>Actinomycetes</taxon>
        <taxon>Micrococcales</taxon>
        <taxon>Micrococcaceae</taxon>
        <taxon>Arthrobacter</taxon>
    </lineage>
</organism>
<dbReference type="OrthoDB" id="5107809at2"/>